<dbReference type="SUPFAM" id="SSF55486">
    <property type="entry name" value="Metalloproteases ('zincins'), catalytic domain"/>
    <property type="match status" value="1"/>
</dbReference>
<dbReference type="GO" id="GO:0006508">
    <property type="term" value="P:proteolysis"/>
    <property type="evidence" value="ECO:0007669"/>
    <property type="project" value="UniProtKB-KW"/>
</dbReference>
<dbReference type="EC" id="3.4.24.-" evidence="1"/>
<dbReference type="Proteomes" id="UP000433883">
    <property type="component" value="Unassembled WGS sequence"/>
</dbReference>
<evidence type="ECO:0000313" key="4">
    <source>
        <dbReference type="Proteomes" id="UP000433883"/>
    </source>
</evidence>
<name>A0A8H3UFS4_VENIN</name>
<dbReference type="InterPro" id="IPR024079">
    <property type="entry name" value="MetalloPept_cat_dom_sf"/>
</dbReference>
<dbReference type="EMBL" id="WNWQ01000441">
    <property type="protein sequence ID" value="KAE9967894.1"/>
    <property type="molecule type" value="Genomic_DNA"/>
</dbReference>
<dbReference type="GO" id="GO:0046872">
    <property type="term" value="F:metal ion binding"/>
    <property type="evidence" value="ECO:0007669"/>
    <property type="project" value="UniProtKB-KW"/>
</dbReference>
<keyword evidence="1" id="KW-0482">Metalloprotease</keyword>
<dbReference type="PRINTS" id="PR00480">
    <property type="entry name" value="ASTACIN"/>
</dbReference>
<keyword evidence="1" id="KW-0479">Metal-binding</keyword>
<keyword evidence="1" id="KW-0378">Hydrolase</keyword>
<comment type="cofactor">
    <cofactor evidence="1">
        <name>Zn(2+)</name>
        <dbReference type="ChEBI" id="CHEBI:29105"/>
    </cofactor>
    <text evidence="1">Binds 1 zinc ion per subunit.</text>
</comment>
<feature type="domain" description="Peptidase M12A" evidence="2">
    <location>
        <begin position="251"/>
        <end position="284"/>
    </location>
</feature>
<dbReference type="Gene3D" id="3.40.390.10">
    <property type="entry name" value="Collagenase (Catalytic Domain)"/>
    <property type="match status" value="1"/>
</dbReference>
<feature type="chain" id="PRO_5034616460" description="Metalloendopeptidase" evidence="1">
    <location>
        <begin position="19"/>
        <end position="433"/>
    </location>
</feature>
<sequence length="433" mass="49315">MIIQLFSILYLSAILTKAHRTPHFKKVVTAKETYGSYRHQTLTPRITDDEYNNLQWSSEVSIRKNARGQHVLHNYTVFVDDNGNQRSRWLKREFFPKTITKRYGSMDRGDRSWEHTPNNQARNPGCPVVILMCYFDGVARDALRDLVNEGMKRWHDGLGEGRGVHFAITKSVLCFKKYDVLGGEKYEPNPDFGPHVVIIKENIGGIMHSSVGYNPTIIPAELGLDDWNYLDFDELSWADEHNKPTEKTIRAMVHELGHTLGLFHEHQRKDAAQYVTLYCEAIDNYHDVAAWLNSFPFEHPYQKGHEVTMDDVCNDYVIAQMILVAAKGKMDIHPPPTPPPPFFIVEAFVPATFIQGQPSVGPSGFDIAPLRDMVVSDGVFDWDSVMLYPGKFGNKILMTRKGVRGAPELWPVGPSKPSRGDVEAVERLYPRLF</sequence>
<keyword evidence="1" id="KW-0862">Zinc</keyword>
<accession>A0A8H3UFS4</accession>
<dbReference type="AlphaFoldDB" id="A0A8H3UFS4"/>
<evidence type="ECO:0000259" key="2">
    <source>
        <dbReference type="Pfam" id="PF01400"/>
    </source>
</evidence>
<proteinExistence type="predicted"/>
<dbReference type="Pfam" id="PF01400">
    <property type="entry name" value="Astacin"/>
    <property type="match status" value="1"/>
</dbReference>
<dbReference type="GO" id="GO:0004222">
    <property type="term" value="F:metalloendopeptidase activity"/>
    <property type="evidence" value="ECO:0007669"/>
    <property type="project" value="UniProtKB-UniRule"/>
</dbReference>
<comment type="caution">
    <text evidence="3">The sequence shown here is derived from an EMBL/GenBank/DDBJ whole genome shotgun (WGS) entry which is preliminary data.</text>
</comment>
<reference evidence="3 4" key="1">
    <citation type="submission" date="2019-11" db="EMBL/GenBank/DDBJ databases">
        <title>Venturia inaequalis Genome Resource.</title>
        <authorList>
            <person name="Lichtner F.J."/>
        </authorList>
    </citation>
    <scope>NUCLEOTIDE SEQUENCE [LARGE SCALE GENOMIC DNA]</scope>
    <source>
        <strain evidence="3">Bline_iso_100314</strain>
    </source>
</reference>
<protein>
    <recommendedName>
        <fullName evidence="1">Metalloendopeptidase</fullName>
        <ecNumber evidence="1">3.4.24.-</ecNumber>
    </recommendedName>
</protein>
<keyword evidence="1" id="KW-0732">Signal</keyword>
<dbReference type="InterPro" id="IPR001506">
    <property type="entry name" value="Peptidase_M12A"/>
</dbReference>
<gene>
    <name evidence="3" type="ORF">BLS_006132</name>
</gene>
<feature type="signal peptide" evidence="1">
    <location>
        <begin position="1"/>
        <end position="18"/>
    </location>
</feature>
<organism evidence="3 4">
    <name type="scientific">Venturia inaequalis</name>
    <name type="common">Apple scab fungus</name>
    <dbReference type="NCBI Taxonomy" id="5025"/>
    <lineage>
        <taxon>Eukaryota</taxon>
        <taxon>Fungi</taxon>
        <taxon>Dikarya</taxon>
        <taxon>Ascomycota</taxon>
        <taxon>Pezizomycotina</taxon>
        <taxon>Dothideomycetes</taxon>
        <taxon>Pleosporomycetidae</taxon>
        <taxon>Venturiales</taxon>
        <taxon>Venturiaceae</taxon>
        <taxon>Venturia</taxon>
    </lineage>
</organism>
<keyword evidence="1" id="KW-0645">Protease</keyword>
<evidence type="ECO:0000313" key="3">
    <source>
        <dbReference type="EMBL" id="KAE9967894.1"/>
    </source>
</evidence>
<evidence type="ECO:0000256" key="1">
    <source>
        <dbReference type="RuleBase" id="RU361183"/>
    </source>
</evidence>